<gene>
    <name evidence="2" type="ORF">AQJ64_41980</name>
</gene>
<sequence length="159" mass="16879">MAIRRLAGVTAAAALGLTSLLGASGAAQAAEVARSAGAGYVKINLVQLYCENPSEGDDEAYLNVNAPDQGWKKIWPGSSSYNTIARGQTRSLSDANWGYLTIATGEERQFQLWDHDNTSSDDDLGEFTVHGAEETGKVHEVTIHGSGATYVIKYSLQAA</sequence>
<feature type="chain" id="PRO_5007106308" evidence="1">
    <location>
        <begin position="30"/>
        <end position="159"/>
    </location>
</feature>
<proteinExistence type="predicted"/>
<organism evidence="2 3">
    <name type="scientific">Streptomyces griseoruber</name>
    <dbReference type="NCBI Taxonomy" id="1943"/>
    <lineage>
        <taxon>Bacteria</taxon>
        <taxon>Bacillati</taxon>
        <taxon>Actinomycetota</taxon>
        <taxon>Actinomycetes</taxon>
        <taxon>Kitasatosporales</taxon>
        <taxon>Streptomycetaceae</taxon>
        <taxon>Streptomyces</taxon>
    </lineage>
</organism>
<dbReference type="OrthoDB" id="4168385at2"/>
<evidence type="ECO:0000256" key="1">
    <source>
        <dbReference type="SAM" id="SignalP"/>
    </source>
</evidence>
<feature type="signal peptide" evidence="1">
    <location>
        <begin position="1"/>
        <end position="29"/>
    </location>
</feature>
<accession>A0A101SKR3</accession>
<dbReference type="AlphaFoldDB" id="A0A101SKR3"/>
<reference evidence="2 3" key="1">
    <citation type="submission" date="2015-10" db="EMBL/GenBank/DDBJ databases">
        <title>Draft genome sequence of Streptomyces griseoruber DSM 40281, type strain for the species Streptomyces griseoruber.</title>
        <authorList>
            <person name="Ruckert C."/>
            <person name="Winkler A."/>
            <person name="Kalinowski J."/>
            <person name="Kampfer P."/>
            <person name="Glaeser S."/>
        </authorList>
    </citation>
    <scope>NUCLEOTIDE SEQUENCE [LARGE SCALE GENOMIC DNA]</scope>
    <source>
        <strain evidence="2 3">DSM 40281</strain>
    </source>
</reference>
<evidence type="ECO:0000313" key="3">
    <source>
        <dbReference type="Proteomes" id="UP000052982"/>
    </source>
</evidence>
<dbReference type="RefSeq" id="WP_055636890.1">
    <property type="nucleotide sequence ID" value="NZ_JBIRRP010000026.1"/>
</dbReference>
<keyword evidence="1" id="KW-0732">Signal</keyword>
<evidence type="ECO:0000313" key="2">
    <source>
        <dbReference type="EMBL" id="KUN75533.1"/>
    </source>
</evidence>
<protein>
    <submittedName>
        <fullName evidence="2">Uncharacterized protein</fullName>
    </submittedName>
</protein>
<dbReference type="EMBL" id="LMWW01000077">
    <property type="protein sequence ID" value="KUN75533.1"/>
    <property type="molecule type" value="Genomic_DNA"/>
</dbReference>
<comment type="caution">
    <text evidence="2">The sequence shown here is derived from an EMBL/GenBank/DDBJ whole genome shotgun (WGS) entry which is preliminary data.</text>
</comment>
<keyword evidence="3" id="KW-1185">Reference proteome</keyword>
<name>A0A101SKR3_9ACTN</name>
<dbReference type="Proteomes" id="UP000052982">
    <property type="component" value="Unassembled WGS sequence"/>
</dbReference>